<proteinExistence type="predicted"/>
<evidence type="ECO:0000256" key="1">
    <source>
        <dbReference type="ARBA" id="ARBA00023125"/>
    </source>
</evidence>
<dbReference type="InterPro" id="IPR050109">
    <property type="entry name" value="HTH-type_TetR-like_transc_reg"/>
</dbReference>
<evidence type="ECO:0000313" key="4">
    <source>
        <dbReference type="EMBL" id="MFC4606437.1"/>
    </source>
</evidence>
<dbReference type="Pfam" id="PF00440">
    <property type="entry name" value="TetR_N"/>
    <property type="match status" value="1"/>
</dbReference>
<dbReference type="InterPro" id="IPR009057">
    <property type="entry name" value="Homeodomain-like_sf"/>
</dbReference>
<dbReference type="SUPFAM" id="SSF46689">
    <property type="entry name" value="Homeodomain-like"/>
    <property type="match status" value="1"/>
</dbReference>
<dbReference type="RefSeq" id="WP_381190700.1">
    <property type="nucleotide sequence ID" value="NZ_JBHSFE010000003.1"/>
</dbReference>
<comment type="caution">
    <text evidence="4">The sequence shown here is derived from an EMBL/GenBank/DDBJ whole genome shotgun (WGS) entry which is preliminary data.</text>
</comment>
<gene>
    <name evidence="4" type="ORF">ACFO9E_01155</name>
</gene>
<evidence type="ECO:0000259" key="3">
    <source>
        <dbReference type="PROSITE" id="PS50977"/>
    </source>
</evidence>
<evidence type="ECO:0000256" key="2">
    <source>
        <dbReference type="PROSITE-ProRule" id="PRU00335"/>
    </source>
</evidence>
<dbReference type="PRINTS" id="PR00455">
    <property type="entry name" value="HTHTETR"/>
</dbReference>
<feature type="DNA-binding region" description="H-T-H motif" evidence="2">
    <location>
        <begin position="30"/>
        <end position="49"/>
    </location>
</feature>
<evidence type="ECO:0000313" key="5">
    <source>
        <dbReference type="Proteomes" id="UP001595993"/>
    </source>
</evidence>
<dbReference type="Proteomes" id="UP001595993">
    <property type="component" value="Unassembled WGS sequence"/>
</dbReference>
<dbReference type="PANTHER" id="PTHR30055">
    <property type="entry name" value="HTH-TYPE TRANSCRIPTIONAL REGULATOR RUTR"/>
    <property type="match status" value="1"/>
</dbReference>
<protein>
    <submittedName>
        <fullName evidence="4">TetR/AcrR family transcriptional regulator</fullName>
    </submittedName>
</protein>
<accession>A0ABV9FXT2</accession>
<name>A0ABV9FXT2_9ACTN</name>
<dbReference type="EMBL" id="JBHSFE010000003">
    <property type="protein sequence ID" value="MFC4606437.1"/>
    <property type="molecule type" value="Genomic_DNA"/>
</dbReference>
<keyword evidence="5" id="KW-1185">Reference proteome</keyword>
<feature type="domain" description="HTH tetR-type" evidence="3">
    <location>
        <begin position="7"/>
        <end position="67"/>
    </location>
</feature>
<dbReference type="Gene3D" id="1.10.357.10">
    <property type="entry name" value="Tetracycline Repressor, domain 2"/>
    <property type="match status" value="1"/>
</dbReference>
<dbReference type="PROSITE" id="PS50977">
    <property type="entry name" value="HTH_TETR_2"/>
    <property type="match status" value="1"/>
</dbReference>
<keyword evidence="1 2" id="KW-0238">DNA-binding</keyword>
<reference evidence="5" key="1">
    <citation type="journal article" date="2019" name="Int. J. Syst. Evol. Microbiol.">
        <title>The Global Catalogue of Microorganisms (GCM) 10K type strain sequencing project: providing services to taxonomists for standard genome sequencing and annotation.</title>
        <authorList>
            <consortium name="The Broad Institute Genomics Platform"/>
            <consortium name="The Broad Institute Genome Sequencing Center for Infectious Disease"/>
            <person name="Wu L."/>
            <person name="Ma J."/>
        </authorList>
    </citation>
    <scope>NUCLEOTIDE SEQUENCE [LARGE SCALE GENOMIC DNA]</scope>
    <source>
        <strain evidence="5">CGMCC 4.7139</strain>
    </source>
</reference>
<dbReference type="PANTHER" id="PTHR30055:SF146">
    <property type="entry name" value="HTH-TYPE TRANSCRIPTIONAL DUAL REGULATOR CECR"/>
    <property type="match status" value="1"/>
</dbReference>
<dbReference type="InterPro" id="IPR001647">
    <property type="entry name" value="HTH_TetR"/>
</dbReference>
<organism evidence="4 5">
    <name type="scientific">Streptomyces maoxianensis</name>
    <dbReference type="NCBI Taxonomy" id="1459942"/>
    <lineage>
        <taxon>Bacteria</taxon>
        <taxon>Bacillati</taxon>
        <taxon>Actinomycetota</taxon>
        <taxon>Actinomycetes</taxon>
        <taxon>Kitasatosporales</taxon>
        <taxon>Streptomycetaceae</taxon>
        <taxon>Streptomyces</taxon>
    </lineage>
</organism>
<sequence>MARMSAEERRESVIRAAITEFARGGYNGTSTEVIAKRVGVSQPYLFRLFKNKRELFLAAALRCLEETPKAFADAIERRPDSSPLEAMAAAYMRLIDDSDKLLMQMQTYVAVASADAAGDHEFGERIRAGWAEIWDQAHAAFAGDSKQTADFLGCGMLINVLVALGFPEDHRVWSGLNMSDIKVASDAEVASDSTGLR</sequence>